<gene>
    <name evidence="7" type="ORF">M2319_003520</name>
</gene>
<evidence type="ECO:0000313" key="7">
    <source>
        <dbReference type="EMBL" id="MCW2309169.1"/>
    </source>
</evidence>
<organism evidence="7 8">
    <name type="scientific">Rhodobium gokarnense</name>
    <dbReference type="NCBI Taxonomy" id="364296"/>
    <lineage>
        <taxon>Bacteria</taxon>
        <taxon>Pseudomonadati</taxon>
        <taxon>Pseudomonadota</taxon>
        <taxon>Alphaproteobacteria</taxon>
        <taxon>Hyphomicrobiales</taxon>
        <taxon>Rhodobiaceae</taxon>
        <taxon>Rhodobium</taxon>
    </lineage>
</organism>
<feature type="transmembrane region" description="Helical" evidence="6">
    <location>
        <begin position="278"/>
        <end position="295"/>
    </location>
</feature>
<name>A0ABT3HFR5_9HYPH</name>
<dbReference type="PANTHER" id="PTHR33529">
    <property type="entry name" value="SLR0882 PROTEIN-RELATED"/>
    <property type="match status" value="1"/>
</dbReference>
<evidence type="ECO:0000313" key="8">
    <source>
        <dbReference type="Proteomes" id="UP001209755"/>
    </source>
</evidence>
<evidence type="ECO:0000256" key="3">
    <source>
        <dbReference type="ARBA" id="ARBA00022692"/>
    </source>
</evidence>
<proteinExistence type="predicted"/>
<keyword evidence="8" id="KW-1185">Reference proteome</keyword>
<evidence type="ECO:0000256" key="6">
    <source>
        <dbReference type="SAM" id="Phobius"/>
    </source>
</evidence>
<keyword evidence="4 6" id="KW-1133">Transmembrane helix</keyword>
<sequence>MRVLERYVLWRLTIAFVGTTVSLAGVVWTTQALRQFNLVTVKGQTLWVFLEITVLALPLLLLLIMPFALAIAMVVVLNQMNGDSELVVINATGAPPSVLLRPFVILAVVVSLTAAALSTVIAPAGMRLLRTELTKVRADLVANIVKPGRFIEIEDGLTFHIRDRVGDGSLKGILLDDRREADEAFTYLAERGQILEAFGRTVIVMNDGTIQRRTADGDLSVVEFEAYGFDLTNLTTEDRDPVYKASERPLSELLAPDTSDAYVAKNLGRMRSDLHDRLSQPLYPIAFALIAFLFLGEARTTRQSRGVGVAMILTICLLLRLLGFFSANLAVRSALAVPFVYLVPISAAAVAYVYIATETRPVLPRVLSRLGDLLYEATARLARRFSASPSARG</sequence>
<dbReference type="InterPro" id="IPR030922">
    <property type="entry name" value="LptF"/>
</dbReference>
<protein>
    <submittedName>
        <fullName evidence="7">Lipopolysaccharide export system permease protein</fullName>
    </submittedName>
</protein>
<accession>A0ABT3HFR5</accession>
<dbReference type="RefSeq" id="WP_264602759.1">
    <property type="nucleotide sequence ID" value="NZ_JAOQNS010000011.1"/>
</dbReference>
<evidence type="ECO:0000256" key="4">
    <source>
        <dbReference type="ARBA" id="ARBA00022989"/>
    </source>
</evidence>
<keyword evidence="3 6" id="KW-0812">Transmembrane</keyword>
<feature type="transmembrane region" description="Helical" evidence="6">
    <location>
        <begin position="333"/>
        <end position="355"/>
    </location>
</feature>
<evidence type="ECO:0000256" key="5">
    <source>
        <dbReference type="ARBA" id="ARBA00023136"/>
    </source>
</evidence>
<dbReference type="InterPro" id="IPR005495">
    <property type="entry name" value="LptG/LptF_permease"/>
</dbReference>
<feature type="transmembrane region" description="Helical" evidence="6">
    <location>
        <begin position="98"/>
        <end position="122"/>
    </location>
</feature>
<comment type="subcellular location">
    <subcellularLocation>
        <location evidence="1">Cell membrane</location>
        <topology evidence="1">Multi-pass membrane protein</topology>
    </subcellularLocation>
</comment>
<keyword evidence="5 6" id="KW-0472">Membrane</keyword>
<dbReference type="Pfam" id="PF03739">
    <property type="entry name" value="LptF_LptG"/>
    <property type="match status" value="1"/>
</dbReference>
<evidence type="ECO:0000256" key="1">
    <source>
        <dbReference type="ARBA" id="ARBA00004651"/>
    </source>
</evidence>
<feature type="transmembrane region" description="Helical" evidence="6">
    <location>
        <begin position="307"/>
        <end position="327"/>
    </location>
</feature>
<keyword evidence="2" id="KW-1003">Cell membrane</keyword>
<feature type="transmembrane region" description="Helical" evidence="6">
    <location>
        <begin position="48"/>
        <end position="77"/>
    </location>
</feature>
<comment type="caution">
    <text evidence="7">The sequence shown here is derived from an EMBL/GenBank/DDBJ whole genome shotgun (WGS) entry which is preliminary data.</text>
</comment>
<dbReference type="EMBL" id="JAOQNS010000011">
    <property type="protein sequence ID" value="MCW2309169.1"/>
    <property type="molecule type" value="Genomic_DNA"/>
</dbReference>
<reference evidence="8" key="1">
    <citation type="submission" date="2023-07" db="EMBL/GenBank/DDBJ databases">
        <title>Genome sequencing of Purple Non-Sulfur Bacteria from various extreme environments.</title>
        <authorList>
            <person name="Mayer M."/>
        </authorList>
    </citation>
    <scope>NUCLEOTIDE SEQUENCE [LARGE SCALE GENOMIC DNA]</scope>
    <source>
        <strain evidence="8">DSM 17935</strain>
    </source>
</reference>
<feature type="transmembrane region" description="Helical" evidence="6">
    <location>
        <begin position="7"/>
        <end position="28"/>
    </location>
</feature>
<dbReference type="NCBIfam" id="TIGR04407">
    <property type="entry name" value="LptF_YjgP"/>
    <property type="match status" value="1"/>
</dbReference>
<dbReference type="PANTHER" id="PTHR33529:SF6">
    <property type="entry name" value="YJGP_YJGQ FAMILY PERMEASE"/>
    <property type="match status" value="1"/>
</dbReference>
<evidence type="ECO:0000256" key="2">
    <source>
        <dbReference type="ARBA" id="ARBA00022475"/>
    </source>
</evidence>
<dbReference type="Proteomes" id="UP001209755">
    <property type="component" value="Unassembled WGS sequence"/>
</dbReference>